<name>A0A846LH57_9ACTN</name>
<evidence type="ECO:0008006" key="7">
    <source>
        <dbReference type="Google" id="ProtNLM"/>
    </source>
</evidence>
<keyword evidence="2" id="KW-1133">Transmembrane helix</keyword>
<reference evidence="6" key="2">
    <citation type="journal article" date="2019" name="Int. J. Syst. Evol. Microbiol.">
        <title>The Global Catalogue of Microorganisms (GCM) 10K type strain sequencing project: providing services to taxonomists for standard genome sequencing and annotation.</title>
        <authorList>
            <consortium name="The Broad Institute Genomics Platform"/>
            <consortium name="The Broad Institute Genome Sequencing Center for Infectious Disease"/>
            <person name="Wu L."/>
            <person name="Ma J."/>
        </authorList>
    </citation>
    <scope>NUCLEOTIDE SEQUENCE [LARGE SCALE GENOMIC DNA]</scope>
    <source>
        <strain evidence="6">CGMCC 4.5581</strain>
    </source>
</reference>
<dbReference type="Proteomes" id="UP000648663">
    <property type="component" value="Unassembled WGS sequence"/>
</dbReference>
<reference evidence="3" key="1">
    <citation type="journal article" date="2014" name="Int. J. Syst. Evol. Microbiol.">
        <title>Complete genome of a new Firmicutes species belonging to the dominant human colonic microbiota ('Ruminococcus bicirculans') reveals two chromosomes and a selective capacity to utilize plant glucans.</title>
        <authorList>
            <consortium name="NISC Comparative Sequencing Program"/>
            <person name="Wegmann U."/>
            <person name="Louis P."/>
            <person name="Goesmann A."/>
            <person name="Henrissat B."/>
            <person name="Duncan S.H."/>
            <person name="Flint H.J."/>
        </authorList>
    </citation>
    <scope>NUCLEOTIDE SEQUENCE</scope>
    <source>
        <strain evidence="3">CGMCC 4.5581</strain>
    </source>
</reference>
<feature type="transmembrane region" description="Helical" evidence="2">
    <location>
        <begin position="20"/>
        <end position="40"/>
    </location>
</feature>
<dbReference type="AlphaFoldDB" id="A0A846LH57"/>
<evidence type="ECO:0000313" key="5">
    <source>
        <dbReference type="Proteomes" id="UP000552836"/>
    </source>
</evidence>
<comment type="caution">
    <text evidence="4">The sequence shown here is derived from an EMBL/GenBank/DDBJ whole genome shotgun (WGS) entry which is preliminary data.</text>
</comment>
<dbReference type="RefSeq" id="WP_166753599.1">
    <property type="nucleotide sequence ID" value="NZ_BAABJU010000014.1"/>
</dbReference>
<sequence length="235" mass="22642">MSAAAGQDGAPQGWRRRRGVVLAVAVVAVVALLVVLGSVVGGGGDDDGTTAAGGASTVTASPSASGTASATAQPAEGTDPGDPVPAPATSTSPDAAPVVADTLPEELTPVAFDVTVDVAGVTASVVRIESIDGQATGPGDVAGPAVRVTVRIDNTTGELTSVDGVSVNVFSGPDRVPATPLGDPSQAPLSGNAPAGGSVEGVYVFSVPAAAQDDVTVQVGLRADAPRAVFSGAVR</sequence>
<organism evidence="4 5">
    <name type="scientific">Modestobacter marinus</name>
    <dbReference type="NCBI Taxonomy" id="477641"/>
    <lineage>
        <taxon>Bacteria</taxon>
        <taxon>Bacillati</taxon>
        <taxon>Actinomycetota</taxon>
        <taxon>Actinomycetes</taxon>
        <taxon>Geodermatophilales</taxon>
        <taxon>Geodermatophilaceae</taxon>
        <taxon>Modestobacter</taxon>
    </lineage>
</organism>
<keyword evidence="6" id="KW-1185">Reference proteome</keyword>
<keyword evidence="2" id="KW-0812">Transmembrane</keyword>
<accession>A0A846LH57</accession>
<feature type="region of interest" description="Disordered" evidence="1">
    <location>
        <begin position="51"/>
        <end position="96"/>
    </location>
</feature>
<evidence type="ECO:0000313" key="3">
    <source>
        <dbReference type="EMBL" id="GGL68195.1"/>
    </source>
</evidence>
<gene>
    <name evidence="4" type="ORF">FB380_000380</name>
    <name evidence="3" type="ORF">GCM10011589_25730</name>
</gene>
<dbReference type="EMBL" id="BMMI01000004">
    <property type="protein sequence ID" value="GGL68195.1"/>
    <property type="molecule type" value="Genomic_DNA"/>
</dbReference>
<feature type="compositionally biased region" description="Low complexity" evidence="1">
    <location>
        <begin position="87"/>
        <end position="96"/>
    </location>
</feature>
<keyword evidence="2" id="KW-0472">Membrane</keyword>
<evidence type="ECO:0000313" key="6">
    <source>
        <dbReference type="Proteomes" id="UP000648663"/>
    </source>
</evidence>
<dbReference type="Proteomes" id="UP000552836">
    <property type="component" value="Unassembled WGS sequence"/>
</dbReference>
<reference evidence="3" key="4">
    <citation type="submission" date="2024-05" db="EMBL/GenBank/DDBJ databases">
        <authorList>
            <person name="Sun Q."/>
            <person name="Zhou Y."/>
        </authorList>
    </citation>
    <scope>NUCLEOTIDE SEQUENCE</scope>
    <source>
        <strain evidence="3">CGMCC 4.5581</strain>
    </source>
</reference>
<protein>
    <recommendedName>
        <fullName evidence="7">DUF4352 domain-containing protein</fullName>
    </recommendedName>
</protein>
<evidence type="ECO:0000256" key="1">
    <source>
        <dbReference type="SAM" id="MobiDB-lite"/>
    </source>
</evidence>
<proteinExistence type="predicted"/>
<reference evidence="4 5" key="3">
    <citation type="submission" date="2020-02" db="EMBL/GenBank/DDBJ databases">
        <title>Sequencing the genomes of 1000 actinobacteria strains.</title>
        <authorList>
            <person name="Klenk H.-P."/>
        </authorList>
    </citation>
    <scope>NUCLEOTIDE SEQUENCE [LARGE SCALE GENOMIC DNA]</scope>
    <source>
        <strain evidence="4 5">DSM 45201</strain>
    </source>
</reference>
<dbReference type="EMBL" id="JAAMPA010000001">
    <property type="protein sequence ID" value="NIH65934.1"/>
    <property type="molecule type" value="Genomic_DNA"/>
</dbReference>
<feature type="compositionally biased region" description="Low complexity" evidence="1">
    <location>
        <begin position="51"/>
        <end position="72"/>
    </location>
</feature>
<evidence type="ECO:0000313" key="4">
    <source>
        <dbReference type="EMBL" id="NIH65934.1"/>
    </source>
</evidence>
<evidence type="ECO:0000256" key="2">
    <source>
        <dbReference type="SAM" id="Phobius"/>
    </source>
</evidence>